<feature type="coiled-coil region" evidence="6">
    <location>
        <begin position="70"/>
        <end position="160"/>
    </location>
</feature>
<proteinExistence type="inferred from homology"/>
<evidence type="ECO:0000256" key="2">
    <source>
        <dbReference type="ARBA" id="ARBA00005274"/>
    </source>
</evidence>
<evidence type="ECO:0000256" key="3">
    <source>
        <dbReference type="ARBA" id="ARBA00019789"/>
    </source>
</evidence>
<protein>
    <recommendedName>
        <fullName evidence="3">Nucleoprotein TPR</fullName>
    </recommendedName>
</protein>
<feature type="compositionally biased region" description="Basic and acidic residues" evidence="7">
    <location>
        <begin position="1872"/>
        <end position="1881"/>
    </location>
</feature>
<evidence type="ECO:0000259" key="10">
    <source>
        <dbReference type="Pfam" id="PF25785"/>
    </source>
</evidence>
<feature type="region of interest" description="Disordered" evidence="7">
    <location>
        <begin position="1698"/>
        <end position="1735"/>
    </location>
</feature>
<dbReference type="Pfam" id="PF07926">
    <property type="entry name" value="TPR_MLP1_2"/>
    <property type="match status" value="1"/>
</dbReference>
<feature type="coiled-coil region" evidence="6">
    <location>
        <begin position="690"/>
        <end position="879"/>
    </location>
</feature>
<sequence>MENIDLLSSFLDVEELNKIPESIKEKLCMHIEVVQSETKCMKASAALHLANEEQQYLDLEKKFLTTKSQLENEDAECTKLKCKVKDLEEQFTQASSKAKELATSEHDNLSTQLRLSRCNESLEAEKRELSEQLERKNREIDRLNEEWKQMSNKLTTANQRRCEAQAKLDEINSQAISNKFSEERWAQEKKLLEQQVSWLNADGNRKEKELYSLRQETSGKVLQLQMQLDGKSEEAVGLQENVDLLANTNREQEQKLEQLIDKLKESHTTHIKSEEQFQAELHAQTKLAGLYHNSSEEAEGKVLELMTAVHELQKLLKQAAVTHTQLEQKYGEDTRALQASVDDGNGKLDALAKELENANDLLSAARPHGHASMTSEQLEELLPTAATTSKLLKSGMTLTQIYNEYVQTSSALELERLENKRLNQYLEQILQEIEEKAPIVKRWREGYENSLRTIADMTRQHECALQEIDALRCQAIDARRTSGQLERDSARMRQQVADLGQQVQLLLKEVEEARGGRVSVRNESDICDAEISSSSQLISERLVTFRSIGELQEQNQQLLAVVRELSEKQEAEEKRLTDSKTQELQEQLNAATKDLEELRAARQRQADMVESIVRQRDMYRVLLADTSVAPSENGSMITSTPSVPHGQDKELGETKAALSQMQREFDTYKVEKAENTNLLMSQQDKLRVSLSELQIQNAQLSSQFEFTQERYKILQSNVENYKREIAALREKNVKFTANVMLYQQNISTLTQEVTKLQEKLARAETDAENFKAERDILKSVEARLVTERDAVAREQRGQSVLLANLQTLQNNLERSEQETQRRLTNQVENLERECALLRRKHDAEVAHGRAAAKGWDSQVRELRAQLESELRAHQKTREDRSGDTERVASLKSDLCDAEVKLAAAESRLSAAEKPEPARSAAKEELEECHAQLAAAQQEARGVRAQLEQATRSADQYRAIADSVERSLAEQNEASRTLQAVCESRVAEARRASDDLAQRLAATQRQHDAAAQENACLLEQNATQGGTLRRQLVAAQNELAETLAQQKDAAAREGAARDDLTAQAGVAADAQVKYERELVLHAADVQSLTTVREQLDGVMTRARTAEDAAAKADETLSSKQASWEERERALKSECAQLETRSGELQQHNEVLHAQMETMSTQMLAVRARGGSADTSLSDTLDMSIGDDGQKSSEQLLEILRYLRREKEIATTQHEVARADAARQKVRVAQLERQTQELQASIAEERRRGERSARTVGEHAALMEKVEHLNVLVDSNKLLRDEKERATMQAQEQQSRAARLEAELLPVKKSLWEARTLRDALQTESAALRDEVKRWETRTNQLLERSSQVDAEEYRKLVDEKEKQRKQFLALIQEQSGKHKQEREQVDAQAAALTADVARLQASLAAAEKQLAASRSEHSRQSQEVASRQSEEAGTLRKQLAAANARVAKLAQEVAALRGEVADKNQKIQSELKQLNQVRKIGRKYKTQFDELKLEYENYVSQVAGGSRRGGARAGAPRSQQRLEARVQSWRRGGGARRGAARSRRRGAAADRRDRTARKPRAQAEDTVGRDRAALRRSRRIATRLPPRSTTEAAFGPPARTRVQANRRQASTRAGWPKLTQELTEPGGEERERARRPATRANVEQLNRRLETRQKQLSQQQSSKPSASTSTNDRTSSSSEPPTANIKPIATPAAAQKHAAAVTSVSSGSSKAATPTASIRPMAISSQQTPTATVMPTPSSVEFHEEQITGPPTISPTPRQATVQPTQAQAIPAIIITPHVEEEEVIVQVHPPPVEHQEVAQPAEVPVFPLEGIPEHHHHQQQQQQSQPQQQQQQHDQPAVSATEPSRGQTAGKRPREQEIADTTVATEAASEEVPIKRVRAEVETEDSASQGAADEEFTEGELGEAEGELGEAEGELGEAEGNVEN</sequence>
<evidence type="ECO:0000256" key="7">
    <source>
        <dbReference type="SAM" id="MobiDB-lite"/>
    </source>
</evidence>
<dbReference type="Pfam" id="PF25481">
    <property type="entry name" value="Nucleoprot-TPR"/>
    <property type="match status" value="1"/>
</dbReference>
<dbReference type="Gene3D" id="1.20.120.330">
    <property type="entry name" value="Nucleotidyltransferases domain 2"/>
    <property type="match status" value="1"/>
</dbReference>
<gene>
    <name evidence="12" type="primary">LOC106807296</name>
</gene>
<dbReference type="InterPro" id="IPR057577">
    <property type="entry name" value="Nucleoprot-TPR/MLP1_dom"/>
</dbReference>
<organism evidence="11 12">
    <name type="scientific">Priapulus caudatus</name>
    <name type="common">Priapulid worm</name>
    <dbReference type="NCBI Taxonomy" id="37621"/>
    <lineage>
        <taxon>Eukaryota</taxon>
        <taxon>Metazoa</taxon>
        <taxon>Ecdysozoa</taxon>
        <taxon>Scalidophora</taxon>
        <taxon>Priapulida</taxon>
        <taxon>Priapulimorpha</taxon>
        <taxon>Priapulimorphida</taxon>
        <taxon>Priapulidae</taxon>
        <taxon>Priapulus</taxon>
    </lineage>
</organism>
<dbReference type="PANTHER" id="PTHR18898:SF2">
    <property type="entry name" value="NUCLEOPROTEIN TPR"/>
    <property type="match status" value="1"/>
</dbReference>
<feature type="region of interest" description="Disordered" evidence="7">
    <location>
        <begin position="906"/>
        <end position="925"/>
    </location>
</feature>
<dbReference type="Proteomes" id="UP000695022">
    <property type="component" value="Unplaced"/>
</dbReference>
<reference evidence="12" key="1">
    <citation type="submission" date="2025-08" db="UniProtKB">
        <authorList>
            <consortium name="RefSeq"/>
        </authorList>
    </citation>
    <scope>IDENTIFICATION</scope>
</reference>
<feature type="compositionally biased region" description="Acidic residues" evidence="7">
    <location>
        <begin position="1892"/>
        <end position="1924"/>
    </location>
</feature>
<evidence type="ECO:0000256" key="5">
    <source>
        <dbReference type="ARBA" id="ARBA00023242"/>
    </source>
</evidence>
<feature type="region of interest" description="Disordered" evidence="7">
    <location>
        <begin position="630"/>
        <end position="649"/>
    </location>
</feature>
<feature type="compositionally biased region" description="Low complexity" evidence="7">
    <location>
        <begin position="1698"/>
        <end position="1712"/>
    </location>
</feature>
<feature type="compositionally biased region" description="Low complexity" evidence="7">
    <location>
        <begin position="1653"/>
        <end position="1677"/>
    </location>
</feature>
<feature type="coiled-coil region" evidence="6">
    <location>
        <begin position="548"/>
        <end position="608"/>
    </location>
</feature>
<feature type="domain" description="NUA/TPR/MLP1-2-like" evidence="10">
    <location>
        <begin position="477"/>
        <end position="574"/>
    </location>
</feature>
<feature type="coiled-coil region" evidence="6">
    <location>
        <begin position="235"/>
        <end position="269"/>
    </location>
</feature>
<keyword evidence="5" id="KW-0539">Nucleus</keyword>
<comment type="similarity">
    <text evidence="2">Belongs to the TPR family.</text>
</comment>
<dbReference type="InterPro" id="IPR012929">
    <property type="entry name" value="Nucleoprot-TPR/MLP1-2_dom"/>
</dbReference>
<feature type="compositionally biased region" description="Polar residues" evidence="7">
    <location>
        <begin position="1601"/>
        <end position="1610"/>
    </location>
</feature>
<evidence type="ECO:0000259" key="8">
    <source>
        <dbReference type="Pfam" id="PF07926"/>
    </source>
</evidence>
<feature type="coiled-coil region" evidence="6">
    <location>
        <begin position="309"/>
        <end position="361"/>
    </location>
</feature>
<feature type="coiled-coil region" evidence="6">
    <location>
        <begin position="1212"/>
        <end position="1246"/>
    </location>
</feature>
<name>A0ABM1DYS1_PRICU</name>
<evidence type="ECO:0000256" key="6">
    <source>
        <dbReference type="SAM" id="Coils"/>
    </source>
</evidence>
<feature type="region of interest" description="Disordered" evidence="7">
    <location>
        <begin position="1813"/>
        <end position="1924"/>
    </location>
</feature>
<feature type="compositionally biased region" description="Polar residues" evidence="7">
    <location>
        <begin position="1722"/>
        <end position="1735"/>
    </location>
</feature>
<comment type="subcellular location">
    <subcellularLocation>
        <location evidence="1">Nucleus</location>
    </subcellularLocation>
</comment>
<dbReference type="InterPro" id="IPR057974">
    <property type="entry name" value="NUA/TPR/MLP1-2-like_dom"/>
</dbReference>
<keyword evidence="4 6" id="KW-0175">Coiled coil</keyword>
<feature type="domain" description="Nucleoprotein TPR/MPL1" evidence="9">
    <location>
        <begin position="173"/>
        <end position="252"/>
    </location>
</feature>
<accession>A0ABM1DYS1</accession>
<dbReference type="Pfam" id="PF25785">
    <property type="entry name" value="TPR"/>
    <property type="match status" value="1"/>
</dbReference>
<feature type="coiled-coil region" evidence="6">
    <location>
        <begin position="412"/>
        <end position="474"/>
    </location>
</feature>
<feature type="compositionally biased region" description="Basic and acidic residues" evidence="7">
    <location>
        <begin position="1560"/>
        <end position="1572"/>
    </location>
</feature>
<feature type="compositionally biased region" description="Basic and acidic residues" evidence="7">
    <location>
        <begin position="910"/>
        <end position="925"/>
    </location>
</feature>
<dbReference type="RefSeq" id="XP_014665092.1">
    <property type="nucleotide sequence ID" value="XM_014809606.1"/>
</dbReference>
<dbReference type="GeneID" id="106807296"/>
<keyword evidence="11" id="KW-1185">Reference proteome</keyword>
<evidence type="ECO:0000256" key="1">
    <source>
        <dbReference type="ARBA" id="ARBA00004123"/>
    </source>
</evidence>
<feature type="region of interest" description="Disordered" evidence="7">
    <location>
        <begin position="1409"/>
        <end position="1431"/>
    </location>
</feature>
<feature type="domain" description="Nucleoprotein TPR/MLP1-2" evidence="8">
    <location>
        <begin position="1030"/>
        <end position="1157"/>
    </location>
</feature>
<dbReference type="PANTHER" id="PTHR18898">
    <property type="entry name" value="NUCLEOPROTEIN TPR-RELATED"/>
    <property type="match status" value="1"/>
</dbReference>
<evidence type="ECO:0000313" key="11">
    <source>
        <dbReference type="Proteomes" id="UP000695022"/>
    </source>
</evidence>
<evidence type="ECO:0000313" key="12">
    <source>
        <dbReference type="RefSeq" id="XP_014665092.1"/>
    </source>
</evidence>
<evidence type="ECO:0000259" key="9">
    <source>
        <dbReference type="Pfam" id="PF25481"/>
    </source>
</evidence>
<feature type="compositionally biased region" description="Polar residues" evidence="7">
    <location>
        <begin position="630"/>
        <end position="642"/>
    </location>
</feature>
<evidence type="ECO:0000256" key="4">
    <source>
        <dbReference type="ARBA" id="ARBA00023054"/>
    </source>
</evidence>
<feature type="compositionally biased region" description="Low complexity" evidence="7">
    <location>
        <begin position="1819"/>
        <end position="1835"/>
    </location>
</feature>
<feature type="region of interest" description="Disordered" evidence="7">
    <location>
        <begin position="1502"/>
        <end position="1684"/>
    </location>
</feature>